<proteinExistence type="predicted"/>
<accession>A0ABS6D8D4</accession>
<dbReference type="Proteomes" id="UP000723714">
    <property type="component" value="Unassembled WGS sequence"/>
</dbReference>
<dbReference type="RefSeq" id="WP_216243786.1">
    <property type="nucleotide sequence ID" value="NZ_JABACJ020000018.1"/>
</dbReference>
<feature type="transmembrane region" description="Helical" evidence="1">
    <location>
        <begin position="7"/>
        <end position="27"/>
    </location>
</feature>
<reference evidence="2 3" key="1">
    <citation type="submission" date="2021-06" db="EMBL/GenBank/DDBJ databases">
        <title>Faecalicatena sp. nov. isolated from porcine feces.</title>
        <authorList>
            <person name="Oh B.S."/>
            <person name="Lee J.H."/>
        </authorList>
    </citation>
    <scope>NUCLEOTIDE SEQUENCE [LARGE SCALE GENOMIC DNA]</scope>
    <source>
        <strain evidence="2 3">AGMB00832</strain>
    </source>
</reference>
<keyword evidence="1" id="KW-0812">Transmembrane</keyword>
<organism evidence="2 3">
    <name type="scientific">Faecalicatena faecalis</name>
    <dbReference type="NCBI Taxonomy" id="2726362"/>
    <lineage>
        <taxon>Bacteria</taxon>
        <taxon>Bacillati</taxon>
        <taxon>Bacillota</taxon>
        <taxon>Clostridia</taxon>
        <taxon>Lachnospirales</taxon>
        <taxon>Lachnospiraceae</taxon>
        <taxon>Faecalicatena</taxon>
    </lineage>
</organism>
<protein>
    <submittedName>
        <fullName evidence="2">Uncharacterized protein</fullName>
    </submittedName>
</protein>
<evidence type="ECO:0000313" key="2">
    <source>
        <dbReference type="EMBL" id="MBU3877391.1"/>
    </source>
</evidence>
<evidence type="ECO:0000313" key="3">
    <source>
        <dbReference type="Proteomes" id="UP000723714"/>
    </source>
</evidence>
<keyword evidence="3" id="KW-1185">Reference proteome</keyword>
<sequence>MKGAVETMIGMIMIAFMAVLSTAYITASLNTQKAQNYHSAVMAEVEAGDFSEAVIQSCKEKAVDNGYTSLAIEPLISSESGKYAKITLNYNYTIPILDLFLEHEIVGYAR</sequence>
<evidence type="ECO:0000256" key="1">
    <source>
        <dbReference type="SAM" id="Phobius"/>
    </source>
</evidence>
<keyword evidence="1" id="KW-1133">Transmembrane helix</keyword>
<comment type="caution">
    <text evidence="2">The sequence shown here is derived from an EMBL/GenBank/DDBJ whole genome shotgun (WGS) entry which is preliminary data.</text>
</comment>
<keyword evidence="1" id="KW-0472">Membrane</keyword>
<gene>
    <name evidence="2" type="ORF">HGO97_016420</name>
</gene>
<name>A0ABS6D8D4_9FIRM</name>
<dbReference type="EMBL" id="JABACJ020000018">
    <property type="protein sequence ID" value="MBU3877391.1"/>
    <property type="molecule type" value="Genomic_DNA"/>
</dbReference>